<evidence type="ECO:0000313" key="1">
    <source>
        <dbReference type="EMBL" id="QXJ21346.1"/>
    </source>
</evidence>
<dbReference type="RefSeq" id="WP_231334490.1">
    <property type="nucleotide sequence ID" value="NZ_CP059572.1"/>
</dbReference>
<dbReference type="Proteomes" id="UP001049518">
    <property type="component" value="Chromosome"/>
</dbReference>
<evidence type="ECO:0000313" key="2">
    <source>
        <dbReference type="Proteomes" id="UP001049518"/>
    </source>
</evidence>
<organism evidence="1 2">
    <name type="scientific">Actinomadura graeca</name>
    <dbReference type="NCBI Taxonomy" id="2750812"/>
    <lineage>
        <taxon>Bacteria</taxon>
        <taxon>Bacillati</taxon>
        <taxon>Actinomycetota</taxon>
        <taxon>Actinomycetes</taxon>
        <taxon>Streptosporangiales</taxon>
        <taxon>Thermomonosporaceae</taxon>
        <taxon>Actinomadura</taxon>
    </lineage>
</organism>
<protein>
    <submittedName>
        <fullName evidence="1">Uncharacterized protein</fullName>
    </submittedName>
</protein>
<reference evidence="1" key="1">
    <citation type="submission" date="2020-07" db="EMBL/GenBank/DDBJ databases">
        <authorList>
            <person name="Tarantini F.S."/>
            <person name="Hong K.W."/>
            <person name="Chan K.G."/>
        </authorList>
    </citation>
    <scope>NUCLEOTIDE SEQUENCE</scope>
    <source>
        <strain evidence="1">32-07</strain>
    </source>
</reference>
<sequence>MVDLGVDRVIRNDRDEWVPMFTGPSARQFRRLVRIAAVTGLWQLVAAWRDHHR</sequence>
<keyword evidence="2" id="KW-1185">Reference proteome</keyword>
<accession>A0ABX8QRL7</accession>
<dbReference type="EMBL" id="CP059572">
    <property type="protein sequence ID" value="QXJ21346.1"/>
    <property type="molecule type" value="Genomic_DNA"/>
</dbReference>
<proteinExistence type="predicted"/>
<name>A0ABX8QRL7_9ACTN</name>
<gene>
    <name evidence="1" type="ORF">AGRA3207_002190</name>
</gene>